<evidence type="ECO:0000259" key="1">
    <source>
        <dbReference type="Pfam" id="PF08401"/>
    </source>
</evidence>
<evidence type="ECO:0000313" key="2">
    <source>
        <dbReference type="EMBL" id="UVC15331.1"/>
    </source>
</evidence>
<protein>
    <submittedName>
        <fullName evidence="2">DUF1738 domain-containing protein</fullName>
    </submittedName>
</protein>
<dbReference type="InterPro" id="IPR013610">
    <property type="entry name" value="ArdC_N"/>
</dbReference>
<dbReference type="Proteomes" id="UP001058098">
    <property type="component" value="Chromosome"/>
</dbReference>
<dbReference type="EMBL" id="CP062229">
    <property type="protein sequence ID" value="UVC15331.1"/>
    <property type="molecule type" value="Genomic_DNA"/>
</dbReference>
<evidence type="ECO:0000313" key="3">
    <source>
        <dbReference type="Proteomes" id="UP001058098"/>
    </source>
</evidence>
<keyword evidence="3" id="KW-1185">Reference proteome</keyword>
<sequence length="166" mass="17552">MHARQRTASGEIGEGDRLYQEFPHRIIAELESGTVPWVKPWSRAKVSPGLPRNASGAPSTGAPVKEPAAVAAWLNTATLLASRSSVLALAGRISLDDVQETDAGKQSGRSIPSAIQAILFQGTSKHFHFRSRPRPRFTKGALPGGLKRAAALSTAASLSVPVQGRP</sequence>
<organism evidence="2 3">
    <name type="scientific">Mesorhizobium onobrychidis</name>
    <dbReference type="NCBI Taxonomy" id="2775404"/>
    <lineage>
        <taxon>Bacteria</taxon>
        <taxon>Pseudomonadati</taxon>
        <taxon>Pseudomonadota</taxon>
        <taxon>Alphaproteobacteria</taxon>
        <taxon>Hyphomicrobiales</taxon>
        <taxon>Phyllobacteriaceae</taxon>
        <taxon>Mesorhizobium</taxon>
    </lineage>
</organism>
<name>A0ABY5QVU4_9HYPH</name>
<gene>
    <name evidence="2" type="ORF">IHQ72_33285</name>
</gene>
<accession>A0ABY5QVU4</accession>
<reference evidence="2" key="1">
    <citation type="submission" date="2020-09" db="EMBL/GenBank/DDBJ databases">
        <title>Rhizobia associated with sainfoin plants.</title>
        <authorList>
            <person name="Asharfi S."/>
            <person name="Kuzmanovic N."/>
            <person name="Bunk B."/>
            <person name="Sproeer C."/>
            <person name="Becker M."/>
            <person name="Thuenen T."/>
        </authorList>
    </citation>
    <scope>NUCLEOTIDE SEQUENCE</scope>
    <source>
        <strain evidence="2">OM4</strain>
    </source>
</reference>
<proteinExistence type="predicted"/>
<feature type="domain" description="N-terminal" evidence="1">
    <location>
        <begin position="17"/>
        <end position="58"/>
    </location>
</feature>
<dbReference type="Pfam" id="PF08401">
    <property type="entry name" value="ArdcN"/>
    <property type="match status" value="1"/>
</dbReference>
<dbReference type="RefSeq" id="WP_258120096.1">
    <property type="nucleotide sequence ID" value="NZ_CP062229.1"/>
</dbReference>